<dbReference type="AlphaFoldDB" id="A0A238ZCG7"/>
<organism evidence="1 2">
    <name type="scientific">Lutibacter flavus</name>
    <dbReference type="NCBI Taxonomy" id="691689"/>
    <lineage>
        <taxon>Bacteria</taxon>
        <taxon>Pseudomonadati</taxon>
        <taxon>Bacteroidota</taxon>
        <taxon>Flavobacteriia</taxon>
        <taxon>Flavobacteriales</taxon>
        <taxon>Flavobacteriaceae</taxon>
        <taxon>Lutibacter</taxon>
    </lineage>
</organism>
<protein>
    <recommendedName>
        <fullName evidence="3">Por secretion system C-terminal sorting domain-containing protein</fullName>
    </recommendedName>
</protein>
<dbReference type="OrthoDB" id="978867at2"/>
<name>A0A238ZCG7_9FLAO</name>
<sequence>MKNFVKSSLLVVAMLMITVGVAKNIDPNIKVRLIESKLVQLTMNGGLRMVEVSVKDKNGEIIYHERSENLNLSKKYDLKNLPMGDYYMEIESLTKIKVVPFKVLSNSIDLIEADEISYYKPIVRKEGTGVLISKLALNNENLEIFLYDASGNILYTEKLEGNAVLKRKLNLMNLNSGDYNLVLRSNGKTFYETIML</sequence>
<gene>
    <name evidence="1" type="ORF">SAMN04488111_3244</name>
</gene>
<dbReference type="RefSeq" id="WP_089379493.1">
    <property type="nucleotide sequence ID" value="NZ_FZNX01000006.1"/>
</dbReference>
<dbReference type="EMBL" id="FZNX01000006">
    <property type="protein sequence ID" value="SNR81205.1"/>
    <property type="molecule type" value="Genomic_DNA"/>
</dbReference>
<evidence type="ECO:0000313" key="1">
    <source>
        <dbReference type="EMBL" id="SNR81205.1"/>
    </source>
</evidence>
<evidence type="ECO:0000313" key="2">
    <source>
        <dbReference type="Proteomes" id="UP000198412"/>
    </source>
</evidence>
<reference evidence="2" key="1">
    <citation type="submission" date="2017-06" db="EMBL/GenBank/DDBJ databases">
        <authorList>
            <person name="Varghese N."/>
            <person name="Submissions S."/>
        </authorList>
    </citation>
    <scope>NUCLEOTIDE SEQUENCE [LARGE SCALE GENOMIC DNA]</scope>
    <source>
        <strain evidence="2">DSM 27993</strain>
    </source>
</reference>
<evidence type="ECO:0008006" key="3">
    <source>
        <dbReference type="Google" id="ProtNLM"/>
    </source>
</evidence>
<dbReference type="Proteomes" id="UP000198412">
    <property type="component" value="Unassembled WGS sequence"/>
</dbReference>
<accession>A0A238ZCG7</accession>
<proteinExistence type="predicted"/>
<dbReference type="Gene3D" id="2.60.40.3080">
    <property type="match status" value="1"/>
</dbReference>
<keyword evidence="2" id="KW-1185">Reference proteome</keyword>